<evidence type="ECO:0000313" key="2">
    <source>
        <dbReference type="EMBL" id="OAV26678.1"/>
    </source>
</evidence>
<dbReference type="Proteomes" id="UP000078295">
    <property type="component" value="Unassembled WGS sequence"/>
</dbReference>
<name>A0AB36DQ20_MORCA</name>
<protein>
    <recommendedName>
        <fullName evidence="1">GmrSD restriction endonucleases N-terminal domain-containing protein</fullName>
    </recommendedName>
</protein>
<sequence length="811" mass="96605">MSELTDNLSTCDSEEKSLFELLKENEVSIPKIQRDYAQGRNTKNIQYIREMFLSNLFEALSDDADDKKLKLDFIYGYEDQDQFQDKKITIFKPLDGQQRLTTLFLLHWYAAKKERVSEDRLRVLKNFTYDTRKSSRDFCEKLVDFQPDFGEEFSEQTADRIEKQIMNQNWFTASLKNDPTITSMLVMLKAIDKKFHGVSDIWEKLTGSKPRIVFHLLKMQNLGLPDDLYIKMNARGKPLTDFEHFKSQFSEILSDKLKDDFNNKIDQAWSDLFWDIFKDKENPNPDSDIAQEDKDEDIAQKMDKGFLRFVWFITDILIATKGIEIQEQDFWLEKIKKVYSDTQNVEFVFDNLDFFEKLNRSNESNFPRFEEVFYIDQDDFTEDKVRLFFNKPAVNLFEKCVKEYRFGDEKNAFSMGEQILLYAYIKSCRRYDELDRVKLRKIRNLTSDTWLRQEFFKHYLEEVDLILQKDELSTQPKFSKRQFDEDKTKSDYIKEHPENKSVLYRLEDHHLLRGSISIFLRNSNGNVDKDKNLPIIDENFPALASKFLERFCEKQKDFYESISPALLTLGDYTQAYGASGKKRFGNGNHINAWREIFTQSNQRSSEDFDKTKETLKAYLKFFIEHPEKTHRDMIDDYLAKFDDNQALPKDLNYYLIKYPAFHKWQDQWTQGFYYWNNYDKPYDCWMLFKRQFNGRHWRPFLLAITEDFENCEDLTKCCSIENKGSDLSFNHNDLSISIGCANDGFVFKFNCEGNDSFKDIIDQLIQENILTNILTKDNKLMLMITQDDQGVDLEDRIIKLKTVLEYLIDHY</sequence>
<evidence type="ECO:0000259" key="1">
    <source>
        <dbReference type="Pfam" id="PF03235"/>
    </source>
</evidence>
<dbReference type="InterPro" id="IPR004919">
    <property type="entry name" value="GmrSD_N"/>
</dbReference>
<dbReference type="Pfam" id="PF03235">
    <property type="entry name" value="GmrSD_N"/>
    <property type="match status" value="1"/>
</dbReference>
<evidence type="ECO:0000313" key="3">
    <source>
        <dbReference type="Proteomes" id="UP000078295"/>
    </source>
</evidence>
<gene>
    <name evidence="2" type="ORF">AO370_0511</name>
</gene>
<dbReference type="AlphaFoldDB" id="A0AB36DQ20"/>
<dbReference type="RefSeq" id="WP_064602557.1">
    <property type="nucleotide sequence ID" value="NZ_LXHQ01000020.1"/>
</dbReference>
<reference evidence="2 3" key="1">
    <citation type="journal article" date="2016" name="Genome Biol. Evol.">
        <title>Comparative Genomic Analyses of the Moraxella catarrhalis Serosensitive and Seroresistant Lineages Demonstrate Their Independent Evolution.</title>
        <authorList>
            <person name="Earl J.P."/>
            <person name="de Vries S.P."/>
            <person name="Ahmed A."/>
            <person name="Powell E."/>
            <person name="Schultz M.P."/>
            <person name="Hermans P.W."/>
            <person name="Hill D.J."/>
            <person name="Zhou Z."/>
            <person name="Constantinidou C.I."/>
            <person name="Hu F.Z."/>
            <person name="Bootsma H.J."/>
            <person name="Ehrlich G.D."/>
        </authorList>
    </citation>
    <scope>NUCLEOTIDE SEQUENCE [LARGE SCALE GENOMIC DNA]</scope>
    <source>
        <strain evidence="2 3">F23</strain>
    </source>
</reference>
<feature type="domain" description="GmrSD restriction endonucleases N-terminal" evidence="1">
    <location>
        <begin position="20"/>
        <end position="249"/>
    </location>
</feature>
<accession>A0AB36DQ20</accession>
<organism evidence="2 3">
    <name type="scientific">Moraxella catarrhalis</name>
    <name type="common">Branhamella catarrhalis</name>
    <dbReference type="NCBI Taxonomy" id="480"/>
    <lineage>
        <taxon>Bacteria</taxon>
        <taxon>Pseudomonadati</taxon>
        <taxon>Pseudomonadota</taxon>
        <taxon>Gammaproteobacteria</taxon>
        <taxon>Moraxellales</taxon>
        <taxon>Moraxellaceae</taxon>
        <taxon>Moraxella</taxon>
    </lineage>
</organism>
<proteinExistence type="predicted"/>
<dbReference type="EMBL" id="LXHQ01000020">
    <property type="protein sequence ID" value="OAV26678.1"/>
    <property type="molecule type" value="Genomic_DNA"/>
</dbReference>
<comment type="caution">
    <text evidence="2">The sequence shown here is derived from an EMBL/GenBank/DDBJ whole genome shotgun (WGS) entry which is preliminary data.</text>
</comment>